<reference evidence="1 4" key="2">
    <citation type="submission" date="2018-01" db="EMBL/GenBank/DDBJ databases">
        <title>Complete genome sequence of Caulobacter flavus RHGG3.</title>
        <authorList>
            <person name="Yang E."/>
        </authorList>
    </citation>
    <scope>NUCLEOTIDE SEQUENCE [LARGE SCALE GENOMIC DNA]</scope>
    <source>
        <strain evidence="1 4">RHGG3</strain>
    </source>
</reference>
<dbReference type="RefSeq" id="WP_101715959.1">
    <property type="nucleotide sequence ID" value="NZ_CP026100.1"/>
</dbReference>
<name>A0A2N5CKF5_9CAUL</name>
<dbReference type="AlphaFoldDB" id="A0A2N5CKF5"/>
<dbReference type="InterPro" id="IPR030489">
    <property type="entry name" value="TR_Rrf2-type_CS"/>
</dbReference>
<evidence type="ECO:0000313" key="4">
    <source>
        <dbReference type="Proteomes" id="UP000281192"/>
    </source>
</evidence>
<sequence length="200" mass="21657">MSNIANDIGPGRAGRGGGLYGASLEYGMHCLTWLVGRDKPASSRDLAALQGAPPAMVAKIMTRLEKAGVVVAVDGVRGGYALARPPETITMLQVADAIDGRRPLFECRETRRNCALFDEGAPPEWAIRKVCGIHAVMLRAQKSMRDEMARTSLLDIVQGVPAPPEFGSAAGQWLDERIEVRERTRMAAVRAGTRRRSSDD</sequence>
<dbReference type="KEGG" id="cfh:C1707_16185"/>
<evidence type="ECO:0000313" key="1">
    <source>
        <dbReference type="EMBL" id="AYV47675.1"/>
    </source>
</evidence>
<dbReference type="OrthoDB" id="9802344at2"/>
<dbReference type="SUPFAM" id="SSF46785">
    <property type="entry name" value="Winged helix' DNA-binding domain"/>
    <property type="match status" value="1"/>
</dbReference>
<protein>
    <submittedName>
        <fullName evidence="2">Transcriptional regulator</fullName>
    </submittedName>
</protein>
<evidence type="ECO:0000313" key="2">
    <source>
        <dbReference type="EMBL" id="PLR05827.1"/>
    </source>
</evidence>
<dbReference type="Gene3D" id="1.10.10.10">
    <property type="entry name" value="Winged helix-like DNA-binding domain superfamily/Winged helix DNA-binding domain"/>
    <property type="match status" value="1"/>
</dbReference>
<dbReference type="Proteomes" id="UP000234483">
    <property type="component" value="Unassembled WGS sequence"/>
</dbReference>
<dbReference type="Pfam" id="PF02082">
    <property type="entry name" value="Rrf2"/>
    <property type="match status" value="1"/>
</dbReference>
<dbReference type="PANTHER" id="PTHR33221:SF13">
    <property type="entry name" value="TRANSCRIPTIONAL REGULATOR-RELATED"/>
    <property type="match status" value="1"/>
</dbReference>
<dbReference type="EMBL" id="CP026100">
    <property type="protein sequence ID" value="AYV47675.1"/>
    <property type="molecule type" value="Genomic_DNA"/>
</dbReference>
<dbReference type="PROSITE" id="PS01332">
    <property type="entry name" value="HTH_RRF2_1"/>
    <property type="match status" value="1"/>
</dbReference>
<dbReference type="GO" id="GO:0005829">
    <property type="term" value="C:cytosol"/>
    <property type="evidence" value="ECO:0007669"/>
    <property type="project" value="TreeGrafter"/>
</dbReference>
<dbReference type="EMBL" id="PJRQ01000057">
    <property type="protein sequence ID" value="PLR05827.1"/>
    <property type="molecule type" value="Genomic_DNA"/>
</dbReference>
<dbReference type="GO" id="GO:0003700">
    <property type="term" value="F:DNA-binding transcription factor activity"/>
    <property type="evidence" value="ECO:0007669"/>
    <property type="project" value="TreeGrafter"/>
</dbReference>
<evidence type="ECO:0000313" key="3">
    <source>
        <dbReference type="Proteomes" id="UP000234483"/>
    </source>
</evidence>
<proteinExistence type="predicted"/>
<dbReference type="InterPro" id="IPR036388">
    <property type="entry name" value="WH-like_DNA-bd_sf"/>
</dbReference>
<dbReference type="InterPro" id="IPR036390">
    <property type="entry name" value="WH_DNA-bd_sf"/>
</dbReference>
<dbReference type="PANTHER" id="PTHR33221">
    <property type="entry name" value="WINGED HELIX-TURN-HELIX TRANSCRIPTIONAL REGULATOR, RRF2 FAMILY"/>
    <property type="match status" value="1"/>
</dbReference>
<dbReference type="InterPro" id="IPR000944">
    <property type="entry name" value="Tscrpt_reg_Rrf2"/>
</dbReference>
<reference evidence="2 3" key="1">
    <citation type="submission" date="2017-12" db="EMBL/GenBank/DDBJ databases">
        <title>The genome sequence of Caulobacter flavus CGMCC1 15093.</title>
        <authorList>
            <person name="Gao J."/>
            <person name="Mao X."/>
            <person name="Sun J."/>
        </authorList>
    </citation>
    <scope>NUCLEOTIDE SEQUENCE [LARGE SCALE GENOMIC DNA]</scope>
    <source>
        <strain evidence="2 3">CGMCC1 15093</strain>
    </source>
</reference>
<dbReference type="Proteomes" id="UP000281192">
    <property type="component" value="Chromosome"/>
</dbReference>
<accession>A0A2N5CKF5</accession>
<gene>
    <name evidence="1" type="ORF">C1707_16185</name>
    <name evidence="2" type="ORF">CFHF_26795</name>
</gene>
<organism evidence="2 3">
    <name type="scientific">Caulobacter flavus</name>
    <dbReference type="NCBI Taxonomy" id="1679497"/>
    <lineage>
        <taxon>Bacteria</taxon>
        <taxon>Pseudomonadati</taxon>
        <taxon>Pseudomonadota</taxon>
        <taxon>Alphaproteobacteria</taxon>
        <taxon>Caulobacterales</taxon>
        <taxon>Caulobacteraceae</taxon>
        <taxon>Caulobacter</taxon>
    </lineage>
</organism>
<dbReference type="PROSITE" id="PS51197">
    <property type="entry name" value="HTH_RRF2_2"/>
    <property type="match status" value="1"/>
</dbReference>
<keyword evidence="4" id="KW-1185">Reference proteome</keyword>